<keyword evidence="4" id="KW-1185">Reference proteome</keyword>
<evidence type="ECO:0000313" key="4">
    <source>
        <dbReference type="Proteomes" id="UP000000844"/>
    </source>
</evidence>
<dbReference type="SUPFAM" id="SSF54427">
    <property type="entry name" value="NTF2-like"/>
    <property type="match status" value="1"/>
</dbReference>
<gene>
    <name evidence="3" type="ordered locus">Snas_0246</name>
</gene>
<evidence type="ECO:0000259" key="2">
    <source>
        <dbReference type="Pfam" id="PF14534"/>
    </source>
</evidence>
<feature type="signal peptide" evidence="1">
    <location>
        <begin position="1"/>
        <end position="27"/>
    </location>
</feature>
<dbReference type="Pfam" id="PF14534">
    <property type="entry name" value="DUF4440"/>
    <property type="match status" value="1"/>
</dbReference>
<dbReference type="InterPro" id="IPR032710">
    <property type="entry name" value="NTF2-like_dom_sf"/>
</dbReference>
<name>D3Q2Z4_STANL</name>
<dbReference type="HOGENOM" id="CLU_129336_1_0_11"/>
<accession>D3Q2Z4</accession>
<dbReference type="AlphaFoldDB" id="D3Q2Z4"/>
<feature type="chain" id="PRO_5003049489" description="DUF4440 domain-containing protein" evidence="1">
    <location>
        <begin position="28"/>
        <end position="171"/>
    </location>
</feature>
<keyword evidence="1" id="KW-0732">Signal</keyword>
<dbReference type="RefSeq" id="WP_013015535.1">
    <property type="nucleotide sequence ID" value="NC_013947.1"/>
</dbReference>
<feature type="domain" description="DUF4440" evidence="2">
    <location>
        <begin position="48"/>
        <end position="157"/>
    </location>
</feature>
<dbReference type="InterPro" id="IPR027843">
    <property type="entry name" value="DUF4440"/>
</dbReference>
<reference evidence="3 4" key="1">
    <citation type="journal article" date="2009" name="Stand. Genomic Sci.">
        <title>Complete genome sequence of Stackebrandtia nassauensis type strain (LLR-40K-21).</title>
        <authorList>
            <person name="Munk C."/>
            <person name="Lapidus A."/>
            <person name="Copeland A."/>
            <person name="Jando M."/>
            <person name="Mayilraj S."/>
            <person name="Glavina Del Rio T."/>
            <person name="Nolan M."/>
            <person name="Chen F."/>
            <person name="Lucas S."/>
            <person name="Tice H."/>
            <person name="Cheng J.F."/>
            <person name="Han C."/>
            <person name="Detter J.C."/>
            <person name="Bruce D."/>
            <person name="Goodwin L."/>
            <person name="Chain P."/>
            <person name="Pitluck S."/>
            <person name="Goker M."/>
            <person name="Ovchinikova G."/>
            <person name="Pati A."/>
            <person name="Ivanova N."/>
            <person name="Mavromatis K."/>
            <person name="Chen A."/>
            <person name="Palaniappan K."/>
            <person name="Land M."/>
            <person name="Hauser L."/>
            <person name="Chang Y.J."/>
            <person name="Jeffries C.D."/>
            <person name="Bristow J."/>
            <person name="Eisen J.A."/>
            <person name="Markowitz V."/>
            <person name="Hugenholtz P."/>
            <person name="Kyrpides N.C."/>
            <person name="Klenk H.P."/>
        </authorList>
    </citation>
    <scope>NUCLEOTIDE SEQUENCE [LARGE SCALE GENOMIC DNA]</scope>
    <source>
        <strain evidence="4">DSM 44728 / CIP 108903 / NRRL B-16338 / NBRC 102104 / LLR-40K-21</strain>
    </source>
</reference>
<protein>
    <recommendedName>
        <fullName evidence="2">DUF4440 domain-containing protein</fullName>
    </recommendedName>
</protein>
<dbReference type="InterPro" id="IPR011944">
    <property type="entry name" value="Steroid_delta5-4_isomerase"/>
</dbReference>
<evidence type="ECO:0000313" key="3">
    <source>
        <dbReference type="EMBL" id="ADD39964.1"/>
    </source>
</evidence>
<sequence length="171" mass="18579">MRTISKIGAVAAVAVALLGGVATVAVAEGGAAGTTAAQREKEARDALERLRERQFEAWDEKDGAAFASTFAKDGDMVTFNGDHLATRAGIASGMQYYFDNFIEDTTIELLDEKVRFVDGKLAIVVRTTCLVRDGESECRDGSDSVNTNVMAKRHGVWEQQSFQNTRIDPIE</sequence>
<dbReference type="NCBIfam" id="TIGR02246">
    <property type="entry name" value="SgcJ/EcaC family oxidoreductase"/>
    <property type="match status" value="1"/>
</dbReference>
<evidence type="ECO:0000256" key="1">
    <source>
        <dbReference type="SAM" id="SignalP"/>
    </source>
</evidence>
<dbReference type="Gene3D" id="3.10.450.50">
    <property type="match status" value="1"/>
</dbReference>
<dbReference type="KEGG" id="sna:Snas_0246"/>
<organism evidence="3 4">
    <name type="scientific">Stackebrandtia nassauensis (strain DSM 44728 / CIP 108903 / NRRL B-16338 / NBRC 102104 / LLR-40K-21)</name>
    <dbReference type="NCBI Taxonomy" id="446470"/>
    <lineage>
        <taxon>Bacteria</taxon>
        <taxon>Bacillati</taxon>
        <taxon>Actinomycetota</taxon>
        <taxon>Actinomycetes</taxon>
        <taxon>Glycomycetales</taxon>
        <taxon>Glycomycetaceae</taxon>
        <taxon>Stackebrandtia</taxon>
    </lineage>
</organism>
<dbReference type="EMBL" id="CP001778">
    <property type="protein sequence ID" value="ADD39964.1"/>
    <property type="molecule type" value="Genomic_DNA"/>
</dbReference>
<proteinExistence type="predicted"/>
<dbReference type="eggNOG" id="COG4538">
    <property type="taxonomic scope" value="Bacteria"/>
</dbReference>
<dbReference type="Proteomes" id="UP000000844">
    <property type="component" value="Chromosome"/>
</dbReference>